<keyword evidence="3" id="KW-1185">Reference proteome</keyword>
<dbReference type="EC" id="3.1.3.16" evidence="2"/>
<dbReference type="Proteomes" id="UP000518605">
    <property type="component" value="Unassembled WGS sequence"/>
</dbReference>
<proteinExistence type="predicted"/>
<dbReference type="GO" id="GO:0004722">
    <property type="term" value="F:protein serine/threonine phosphatase activity"/>
    <property type="evidence" value="ECO:0007669"/>
    <property type="project" value="UniProtKB-EC"/>
</dbReference>
<evidence type="ECO:0000313" key="2">
    <source>
        <dbReference type="EMBL" id="MBB3150519.1"/>
    </source>
</evidence>
<accession>A0A7W5G804</accession>
<reference evidence="2 3" key="1">
    <citation type="submission" date="2020-08" db="EMBL/GenBank/DDBJ databases">
        <title>Genomic Encyclopedia of Type Strains, Phase III (KMG-III): the genomes of soil and plant-associated and newly described type strains.</title>
        <authorList>
            <person name="Whitman W."/>
        </authorList>
    </citation>
    <scope>NUCLEOTIDE SEQUENCE [LARGE SCALE GENOMIC DNA]</scope>
    <source>
        <strain evidence="2 3">CECT 8234</strain>
    </source>
</reference>
<dbReference type="AlphaFoldDB" id="A0A7W5G804"/>
<dbReference type="PANTHER" id="PTHR42850:SF4">
    <property type="entry name" value="ZINC-DEPENDENT ENDOPOLYPHOSPHATASE"/>
    <property type="match status" value="1"/>
</dbReference>
<organism evidence="2 3">
    <name type="scientific">Paenibacillus endophyticus</name>
    <dbReference type="NCBI Taxonomy" id="1294268"/>
    <lineage>
        <taxon>Bacteria</taxon>
        <taxon>Bacillati</taxon>
        <taxon>Bacillota</taxon>
        <taxon>Bacilli</taxon>
        <taxon>Bacillales</taxon>
        <taxon>Paenibacillaceae</taxon>
        <taxon>Paenibacillus</taxon>
    </lineage>
</organism>
<dbReference type="RefSeq" id="WP_183558435.1">
    <property type="nucleotide sequence ID" value="NZ_CBCSLB010000001.1"/>
</dbReference>
<protein>
    <submittedName>
        <fullName evidence="2">Serine/threonine protein phosphatase 1</fullName>
        <ecNumber evidence="2">3.1.3.16</ecNumber>
    </submittedName>
</protein>
<comment type="caution">
    <text evidence="2">The sequence shown here is derived from an EMBL/GenBank/DDBJ whole genome shotgun (WGS) entry which is preliminary data.</text>
</comment>
<name>A0A7W5G804_9BACL</name>
<dbReference type="Gene3D" id="3.60.21.10">
    <property type="match status" value="1"/>
</dbReference>
<evidence type="ECO:0000259" key="1">
    <source>
        <dbReference type="Pfam" id="PF00149"/>
    </source>
</evidence>
<dbReference type="InterPro" id="IPR029052">
    <property type="entry name" value="Metallo-depent_PP-like"/>
</dbReference>
<dbReference type="GO" id="GO:0005737">
    <property type="term" value="C:cytoplasm"/>
    <property type="evidence" value="ECO:0007669"/>
    <property type="project" value="TreeGrafter"/>
</dbReference>
<dbReference type="InterPro" id="IPR004843">
    <property type="entry name" value="Calcineurin-like_PHP"/>
</dbReference>
<dbReference type="GO" id="GO:0008803">
    <property type="term" value="F:bis(5'-nucleosyl)-tetraphosphatase (symmetrical) activity"/>
    <property type="evidence" value="ECO:0007669"/>
    <property type="project" value="TreeGrafter"/>
</dbReference>
<dbReference type="Pfam" id="PF00149">
    <property type="entry name" value="Metallophos"/>
    <property type="match status" value="1"/>
</dbReference>
<feature type="domain" description="Calcineurin-like phosphoesterase" evidence="1">
    <location>
        <begin position="3"/>
        <end position="163"/>
    </location>
</feature>
<dbReference type="EMBL" id="JACHXW010000001">
    <property type="protein sequence ID" value="MBB3150519.1"/>
    <property type="molecule type" value="Genomic_DNA"/>
</dbReference>
<dbReference type="PANTHER" id="PTHR42850">
    <property type="entry name" value="METALLOPHOSPHOESTERASE"/>
    <property type="match status" value="1"/>
</dbReference>
<keyword evidence="2" id="KW-0378">Hydrolase</keyword>
<dbReference type="GO" id="GO:0110154">
    <property type="term" value="P:RNA decapping"/>
    <property type="evidence" value="ECO:0007669"/>
    <property type="project" value="TreeGrafter"/>
</dbReference>
<gene>
    <name evidence="2" type="ORF">FHS16_000551</name>
</gene>
<dbReference type="InterPro" id="IPR050126">
    <property type="entry name" value="Ap4A_hydrolase"/>
</dbReference>
<evidence type="ECO:0000313" key="3">
    <source>
        <dbReference type="Proteomes" id="UP000518605"/>
    </source>
</evidence>
<dbReference type="SUPFAM" id="SSF56300">
    <property type="entry name" value="Metallo-dependent phosphatases"/>
    <property type="match status" value="1"/>
</dbReference>
<sequence>MRRTIVISDIHGYYQTFLSLLDRIQYNAIHDRLVLLGDYVDGGPSSLRVVQHVRGLAQLSGVSCIGGNHDDMFLNWLDDRDYILSPYTSARNGGMQTIRSFCPWYVDELDDEKARNYIKQKYAADVHFLRNLKYFTEDQHHIYVHAGIDPELSHWRHTSTKDFRWIRGKFHAHDGILPIFKKIVFGHEVTARLSHSKEFNPWFGKQLIGIDGGIKFGYQLNALIISDQLEYTFASIKSQD</sequence>